<gene>
    <name evidence="2" type="ORF">CROQUDRAFT_650181</name>
</gene>
<reference evidence="2" key="1">
    <citation type="submission" date="2013-11" db="EMBL/GenBank/DDBJ databases">
        <title>Genome sequence of the fusiform rust pathogen reveals effectors for host alternation and coevolution with pine.</title>
        <authorList>
            <consortium name="DOE Joint Genome Institute"/>
            <person name="Smith K."/>
            <person name="Pendleton A."/>
            <person name="Kubisiak T."/>
            <person name="Anderson C."/>
            <person name="Salamov A."/>
            <person name="Aerts A."/>
            <person name="Riley R."/>
            <person name="Clum A."/>
            <person name="Lindquist E."/>
            <person name="Ence D."/>
            <person name="Campbell M."/>
            <person name="Kronenberg Z."/>
            <person name="Feau N."/>
            <person name="Dhillon B."/>
            <person name="Hamelin R."/>
            <person name="Burleigh J."/>
            <person name="Smith J."/>
            <person name="Yandell M."/>
            <person name="Nelson C."/>
            <person name="Grigoriev I."/>
            <person name="Davis J."/>
        </authorList>
    </citation>
    <scope>NUCLEOTIDE SEQUENCE</scope>
    <source>
        <strain evidence="2">G11</strain>
    </source>
</reference>
<feature type="domain" description="SigF-like NTF2-like" evidence="1">
    <location>
        <begin position="1"/>
        <end position="166"/>
    </location>
</feature>
<dbReference type="EMBL" id="MU167209">
    <property type="protein sequence ID" value="KAG0152128.1"/>
    <property type="molecule type" value="Genomic_DNA"/>
</dbReference>
<keyword evidence="3" id="KW-1185">Reference proteome</keyword>
<protein>
    <recommendedName>
        <fullName evidence="1">SigF-like NTF2-like domain-containing protein</fullName>
    </recommendedName>
</protein>
<organism evidence="2 3">
    <name type="scientific">Cronartium quercuum f. sp. fusiforme G11</name>
    <dbReference type="NCBI Taxonomy" id="708437"/>
    <lineage>
        <taxon>Eukaryota</taxon>
        <taxon>Fungi</taxon>
        <taxon>Dikarya</taxon>
        <taxon>Basidiomycota</taxon>
        <taxon>Pucciniomycotina</taxon>
        <taxon>Pucciniomycetes</taxon>
        <taxon>Pucciniales</taxon>
        <taxon>Coleosporiaceae</taxon>
        <taxon>Cronartium</taxon>
    </lineage>
</organism>
<dbReference type="Proteomes" id="UP000886653">
    <property type="component" value="Unassembled WGS sequence"/>
</dbReference>
<dbReference type="Pfam" id="PF24840">
    <property type="entry name" value="NTF2_SigF"/>
    <property type="match status" value="1"/>
</dbReference>
<comment type="caution">
    <text evidence="2">The sequence shown here is derived from an EMBL/GenBank/DDBJ whole genome shotgun (WGS) entry which is preliminary data.</text>
</comment>
<dbReference type="OrthoDB" id="2344312at2759"/>
<sequence length="178" mass="20443">MENPVREIPTAIKSMIEPYQKTVISANVNKYFKPNAKILHPLWSRETIPGDLIARKAVYRALRFFAADTKVEVHELMFNESRTRFTVDLTEHMDSILPYNFLAIDIRLFMRLELIQDENGTWKITREEDNVPDDLIMLGLTVFPGLRSATKRVTDVLRIAAGLLGSRMLFSLQNTSST</sequence>
<proteinExistence type="predicted"/>
<name>A0A9P6NTU0_9BASI</name>
<dbReference type="PANTHER" id="PTHR35393">
    <property type="entry name" value="CHROMOSOME 1, WHOLE GENOME SHOTGUN SEQUENCE"/>
    <property type="match status" value="1"/>
</dbReference>
<dbReference type="PANTHER" id="PTHR35393:SF1">
    <property type="entry name" value="SNOAL-LIKE DOMAIN-CONTAINING PROTEIN"/>
    <property type="match status" value="1"/>
</dbReference>
<accession>A0A9P6NTU0</accession>
<dbReference type="AlphaFoldDB" id="A0A9P6NTU0"/>
<evidence type="ECO:0000259" key="1">
    <source>
        <dbReference type="Pfam" id="PF24840"/>
    </source>
</evidence>
<evidence type="ECO:0000313" key="2">
    <source>
        <dbReference type="EMBL" id="KAG0152128.1"/>
    </source>
</evidence>
<evidence type="ECO:0000313" key="3">
    <source>
        <dbReference type="Proteomes" id="UP000886653"/>
    </source>
</evidence>
<dbReference type="InterPro" id="IPR057514">
    <property type="entry name" value="NTF2_SigF"/>
</dbReference>